<dbReference type="GO" id="GO:0006493">
    <property type="term" value="P:protein O-linked glycosylation"/>
    <property type="evidence" value="ECO:0000318"/>
    <property type="project" value="GO_Central"/>
</dbReference>
<dbReference type="GO" id="GO:0005794">
    <property type="term" value="C:Golgi apparatus"/>
    <property type="evidence" value="ECO:0000318"/>
    <property type="project" value="GO_Central"/>
</dbReference>
<dbReference type="FunFam" id="2.80.10.50:FF:000011">
    <property type="entry name" value="Polypeptide N-acetylgalactosaminyltransferase"/>
    <property type="match status" value="1"/>
</dbReference>
<evidence type="ECO:0000313" key="23">
    <source>
        <dbReference type="Proteomes" id="UP000008144"/>
    </source>
</evidence>
<keyword evidence="10" id="KW-0735">Signal-anchor</keyword>
<keyword evidence="12 20" id="KW-0333">Golgi apparatus</keyword>
<keyword evidence="14 20" id="KW-1015">Disulfide bond</keyword>
<comment type="function">
    <text evidence="19">Catalyzes the initial reaction in O-linked oligosaccharide biosynthesis, the transfer of an N-acetyl-D-galactosamine residue to a serine or threonine residue on the protein receptor. Has activity toward Muc5Ac and EA2 peptide substrates.</text>
</comment>
<evidence type="ECO:0000256" key="14">
    <source>
        <dbReference type="ARBA" id="ARBA00023157"/>
    </source>
</evidence>
<dbReference type="EC" id="2.4.1.-" evidence="20"/>
<dbReference type="STRING" id="7719.ENSCINP00000010686"/>
<dbReference type="PANTHER" id="PTHR11675:SF134">
    <property type="entry name" value="N-ACETYLGALACTOSAMINYLTRANSFERASE 4-RELATED"/>
    <property type="match status" value="1"/>
</dbReference>
<dbReference type="SUPFAM" id="SSF50370">
    <property type="entry name" value="Ricin B-like lectins"/>
    <property type="match status" value="1"/>
</dbReference>
<evidence type="ECO:0000256" key="16">
    <source>
        <dbReference type="ARBA" id="ARBA00023211"/>
    </source>
</evidence>
<evidence type="ECO:0000256" key="7">
    <source>
        <dbReference type="ARBA" id="ARBA00022692"/>
    </source>
</evidence>
<evidence type="ECO:0000256" key="18">
    <source>
        <dbReference type="ARBA" id="ARBA00052209"/>
    </source>
</evidence>
<dbReference type="Gene3D" id="2.80.10.50">
    <property type="match status" value="1"/>
</dbReference>
<proteinExistence type="inferred from homology"/>
<feature type="domain" description="Ricin B lectin" evidence="21">
    <location>
        <begin position="459"/>
        <end position="585"/>
    </location>
</feature>
<comment type="cofactor">
    <cofactor evidence="1 20">
        <name>Mn(2+)</name>
        <dbReference type="ChEBI" id="CHEBI:29035"/>
    </cofactor>
</comment>
<reference evidence="22" key="3">
    <citation type="submission" date="2025-08" db="UniProtKB">
        <authorList>
            <consortium name="Ensembl"/>
        </authorList>
    </citation>
    <scope>IDENTIFICATION</scope>
</reference>
<dbReference type="InterPro" id="IPR045885">
    <property type="entry name" value="GalNAc-T"/>
</dbReference>
<dbReference type="SUPFAM" id="SSF53448">
    <property type="entry name" value="Nucleotide-diphospho-sugar transferases"/>
    <property type="match status" value="1"/>
</dbReference>
<keyword evidence="13" id="KW-0472">Membrane</keyword>
<reference evidence="22" key="4">
    <citation type="submission" date="2025-09" db="UniProtKB">
        <authorList>
            <consortium name="Ensembl"/>
        </authorList>
    </citation>
    <scope>IDENTIFICATION</scope>
</reference>
<dbReference type="PANTHER" id="PTHR11675">
    <property type="entry name" value="N-ACETYLGALACTOSAMINYLTRANSFERASE"/>
    <property type="match status" value="1"/>
</dbReference>
<evidence type="ECO:0000256" key="15">
    <source>
        <dbReference type="ARBA" id="ARBA00023180"/>
    </source>
</evidence>
<evidence type="ECO:0000313" key="22">
    <source>
        <dbReference type="Ensembl" id="ENSCINP00000010686.3"/>
    </source>
</evidence>
<keyword evidence="6 20" id="KW-0808">Transferase</keyword>
<dbReference type="HOGENOM" id="CLU_013477_0_1_1"/>
<dbReference type="InParanoid" id="F7B6X8"/>
<evidence type="ECO:0000256" key="9">
    <source>
        <dbReference type="ARBA" id="ARBA00022734"/>
    </source>
</evidence>
<comment type="catalytic activity">
    <reaction evidence="18">
        <text>L-seryl-[protein] + UDP-N-acetyl-alpha-D-galactosamine = a 3-O-[N-acetyl-alpha-D-galactosaminyl]-L-seryl-[protein] + UDP + H(+)</text>
        <dbReference type="Rhea" id="RHEA:23956"/>
        <dbReference type="Rhea" id="RHEA-COMP:9863"/>
        <dbReference type="Rhea" id="RHEA-COMP:12788"/>
        <dbReference type="ChEBI" id="CHEBI:15378"/>
        <dbReference type="ChEBI" id="CHEBI:29999"/>
        <dbReference type="ChEBI" id="CHEBI:53604"/>
        <dbReference type="ChEBI" id="CHEBI:58223"/>
        <dbReference type="ChEBI" id="CHEBI:67138"/>
        <dbReference type="EC" id="2.4.1.41"/>
    </reaction>
</comment>
<evidence type="ECO:0000256" key="6">
    <source>
        <dbReference type="ARBA" id="ARBA00022679"/>
    </source>
</evidence>
<dbReference type="InterPro" id="IPR000772">
    <property type="entry name" value="Ricin_B_lectin"/>
</dbReference>
<keyword evidence="11" id="KW-1133">Transmembrane helix</keyword>
<organism evidence="22 23">
    <name type="scientific">Ciona intestinalis</name>
    <name type="common">Transparent sea squirt</name>
    <name type="synonym">Ascidia intestinalis</name>
    <dbReference type="NCBI Taxonomy" id="7719"/>
    <lineage>
        <taxon>Eukaryota</taxon>
        <taxon>Metazoa</taxon>
        <taxon>Chordata</taxon>
        <taxon>Tunicata</taxon>
        <taxon>Ascidiacea</taxon>
        <taxon>Phlebobranchia</taxon>
        <taxon>Cionidae</taxon>
        <taxon>Ciona</taxon>
    </lineage>
</organism>
<dbReference type="Pfam" id="PF00535">
    <property type="entry name" value="Glycos_transf_2"/>
    <property type="match status" value="1"/>
</dbReference>
<evidence type="ECO:0000256" key="5">
    <source>
        <dbReference type="ARBA" id="ARBA00022676"/>
    </source>
</evidence>
<keyword evidence="5 20" id="KW-0328">Glycosyltransferase</keyword>
<keyword evidence="9 20" id="KW-0430">Lectin</keyword>
<sequence>MRFKLRKCVIGLSFGFSLIFFINELQKRTNTELSFVAERDADWIDDIREKSHGVIPQGEDSPQFLLDSNTKIDWHNPNAVYQDRKRIGPGELGVAVHLSTEERSRSAYSENGFNILVSNRISLNRSLPDIRHKNCASRKYLAQLPDASIIIPFHNEGRTTLLRTIHSIINRTPKILLREIILVDDCSTVDHLKSSLDQELSKYRQVKLVRLAKREGLIRARLAGVHQAKGNTIVILDSHVEVTNNWLPPLLEPIALDRKVITCPMIDIINKDDFHYLTQPGDAMRGAFDWELYYKRIPIPPEKQLKDPSDPFEDPVMAGGLFAIDRLYFKEIGEYDDGLEIWGGEQYELSFKAWMCGGKILDAPCSRVGHIYREFMPYSLPPGTNINKNFKRVAEVWMDEYAEYFYKKRPHVRGIHPGDLSKQKALRELLECRSFDWFMKEVAPDIIKHYPPVMPEPAAWGMLSNEGSKRCLDGLYKKEGAPLSLMPCREEGTADQSFILTWKEDIRPGTSMDKARKFCLDGQGLNSPVVLWQCHGQYGNQLWKYKDDTLIHGITGHCATSDAEAKKVILLPCKANDINQRWTWTNLDLEKLGKFNKKLNS</sequence>
<dbReference type="AlphaFoldDB" id="F7B6X8"/>
<protein>
    <recommendedName>
        <fullName evidence="20">Polypeptide N-acetylgalactosaminyltransferase</fullName>
        <ecNumber evidence="20">2.4.1.-</ecNumber>
    </recommendedName>
    <alternativeName>
        <fullName evidence="20">Protein-UDP acetylgalactosaminyltransferase</fullName>
    </alternativeName>
</protein>
<evidence type="ECO:0000256" key="4">
    <source>
        <dbReference type="ARBA" id="ARBA00005680"/>
    </source>
</evidence>
<evidence type="ECO:0000256" key="12">
    <source>
        <dbReference type="ARBA" id="ARBA00023034"/>
    </source>
</evidence>
<evidence type="ECO:0000256" key="2">
    <source>
        <dbReference type="ARBA" id="ARBA00004323"/>
    </source>
</evidence>
<dbReference type="FunFam" id="3.90.550.10:FF:000029">
    <property type="entry name" value="Polypeptide N-acetylgalactosaminyltransferase"/>
    <property type="match status" value="1"/>
</dbReference>
<keyword evidence="15" id="KW-0325">Glycoprotein</keyword>
<evidence type="ECO:0000256" key="8">
    <source>
        <dbReference type="ARBA" id="ARBA00022723"/>
    </source>
</evidence>
<evidence type="ECO:0000256" key="19">
    <source>
        <dbReference type="ARBA" id="ARBA00056323"/>
    </source>
</evidence>
<evidence type="ECO:0000256" key="3">
    <source>
        <dbReference type="ARBA" id="ARBA00004922"/>
    </source>
</evidence>
<dbReference type="Proteomes" id="UP000008144">
    <property type="component" value="Chromosome 2"/>
</dbReference>
<comment type="similarity">
    <text evidence="4 20">Belongs to the glycosyltransferase 2 family. GalNAc-T subfamily.</text>
</comment>
<dbReference type="GO" id="GO:0030246">
    <property type="term" value="F:carbohydrate binding"/>
    <property type="evidence" value="ECO:0007669"/>
    <property type="project" value="UniProtKB-KW"/>
</dbReference>
<comment type="subcellular location">
    <subcellularLocation>
        <location evidence="2 20">Golgi apparatus membrane</location>
        <topology evidence="2 20">Single-pass type II membrane protein</topology>
    </subcellularLocation>
</comment>
<dbReference type="Ensembl" id="ENSCINT00000010686.3">
    <property type="protein sequence ID" value="ENSCINP00000010686.3"/>
    <property type="gene ID" value="ENSCING00000005194.3"/>
</dbReference>
<accession>F7B6X8</accession>
<dbReference type="Pfam" id="PF00652">
    <property type="entry name" value="Ricin_B_lectin"/>
    <property type="match status" value="1"/>
</dbReference>
<dbReference type="InterPro" id="IPR029044">
    <property type="entry name" value="Nucleotide-diphossugar_trans"/>
</dbReference>
<reference evidence="23" key="1">
    <citation type="journal article" date="2002" name="Science">
        <title>The draft genome of Ciona intestinalis: insights into chordate and vertebrate origins.</title>
        <authorList>
            <person name="Dehal P."/>
            <person name="Satou Y."/>
            <person name="Campbell R.K."/>
            <person name="Chapman J."/>
            <person name="Degnan B."/>
            <person name="De Tomaso A."/>
            <person name="Davidson B."/>
            <person name="Di Gregorio A."/>
            <person name="Gelpke M."/>
            <person name="Goodstein D.M."/>
            <person name="Harafuji N."/>
            <person name="Hastings K.E."/>
            <person name="Ho I."/>
            <person name="Hotta K."/>
            <person name="Huang W."/>
            <person name="Kawashima T."/>
            <person name="Lemaire P."/>
            <person name="Martinez D."/>
            <person name="Meinertzhagen I.A."/>
            <person name="Necula S."/>
            <person name="Nonaka M."/>
            <person name="Putnam N."/>
            <person name="Rash S."/>
            <person name="Saiga H."/>
            <person name="Satake M."/>
            <person name="Terry A."/>
            <person name="Yamada L."/>
            <person name="Wang H.G."/>
            <person name="Awazu S."/>
            <person name="Azumi K."/>
            <person name="Boore J."/>
            <person name="Branno M."/>
            <person name="Chin-Bow S."/>
            <person name="DeSantis R."/>
            <person name="Doyle S."/>
            <person name="Francino P."/>
            <person name="Keys D.N."/>
            <person name="Haga S."/>
            <person name="Hayashi H."/>
            <person name="Hino K."/>
            <person name="Imai K.S."/>
            <person name="Inaba K."/>
            <person name="Kano S."/>
            <person name="Kobayashi K."/>
            <person name="Kobayashi M."/>
            <person name="Lee B.I."/>
            <person name="Makabe K.W."/>
            <person name="Manohar C."/>
            <person name="Matassi G."/>
            <person name="Medina M."/>
            <person name="Mochizuki Y."/>
            <person name="Mount S."/>
            <person name="Morishita T."/>
            <person name="Miura S."/>
            <person name="Nakayama A."/>
            <person name="Nishizaka S."/>
            <person name="Nomoto H."/>
            <person name="Ohta F."/>
            <person name="Oishi K."/>
            <person name="Rigoutsos I."/>
            <person name="Sano M."/>
            <person name="Sasaki A."/>
            <person name="Sasakura Y."/>
            <person name="Shoguchi E."/>
            <person name="Shin-i T."/>
            <person name="Spagnuolo A."/>
            <person name="Stainier D."/>
            <person name="Suzuki M.M."/>
            <person name="Tassy O."/>
            <person name="Takatori N."/>
            <person name="Tokuoka M."/>
            <person name="Yagi K."/>
            <person name="Yoshizaki F."/>
            <person name="Wada S."/>
            <person name="Zhang C."/>
            <person name="Hyatt P.D."/>
            <person name="Larimer F."/>
            <person name="Detter C."/>
            <person name="Doggett N."/>
            <person name="Glavina T."/>
            <person name="Hawkins T."/>
            <person name="Richardson P."/>
            <person name="Lucas S."/>
            <person name="Kohara Y."/>
            <person name="Levine M."/>
            <person name="Satoh N."/>
            <person name="Rokhsar D.S."/>
        </authorList>
    </citation>
    <scope>NUCLEOTIDE SEQUENCE [LARGE SCALE GENOMIC DNA]</scope>
</reference>
<reference evidence="22" key="2">
    <citation type="journal article" date="2008" name="Genome Biol.">
        <title>Improved genome assembly and evidence-based global gene model set for the chordate Ciona intestinalis: new insight into intron and operon populations.</title>
        <authorList>
            <person name="Satou Y."/>
            <person name="Mineta K."/>
            <person name="Ogasawara M."/>
            <person name="Sasakura Y."/>
            <person name="Shoguchi E."/>
            <person name="Ueno K."/>
            <person name="Yamada L."/>
            <person name="Matsumoto J."/>
            <person name="Wasserscheid J."/>
            <person name="Dewar K."/>
            <person name="Wiley G.B."/>
            <person name="Macmil S.L."/>
            <person name="Roe B.A."/>
            <person name="Zeller R.W."/>
            <person name="Hastings K.E."/>
            <person name="Lemaire P."/>
            <person name="Lindquist E."/>
            <person name="Endo T."/>
            <person name="Hotta K."/>
            <person name="Inaba K."/>
        </authorList>
    </citation>
    <scope>NUCLEOTIDE SEQUENCE [LARGE SCALE GENOMIC DNA]</scope>
    <source>
        <strain evidence="22">wild type</strain>
    </source>
</reference>
<evidence type="ECO:0000256" key="11">
    <source>
        <dbReference type="ARBA" id="ARBA00022989"/>
    </source>
</evidence>
<evidence type="ECO:0000256" key="10">
    <source>
        <dbReference type="ARBA" id="ARBA00022968"/>
    </source>
</evidence>
<comment type="pathway">
    <text evidence="3 20">Protein modification; protein glycosylation.</text>
</comment>
<name>F7B6X8_CIOIN</name>
<dbReference type="InterPro" id="IPR035992">
    <property type="entry name" value="Ricin_B-like_lectins"/>
</dbReference>
<dbReference type="PROSITE" id="PS50231">
    <property type="entry name" value="RICIN_B_LECTIN"/>
    <property type="match status" value="1"/>
</dbReference>
<keyword evidence="7" id="KW-0812">Transmembrane</keyword>
<evidence type="ECO:0000256" key="1">
    <source>
        <dbReference type="ARBA" id="ARBA00001936"/>
    </source>
</evidence>
<dbReference type="InterPro" id="IPR001173">
    <property type="entry name" value="Glyco_trans_2-like"/>
</dbReference>
<keyword evidence="16 20" id="KW-0464">Manganese</keyword>
<dbReference type="GO" id="GO:0046872">
    <property type="term" value="F:metal ion binding"/>
    <property type="evidence" value="ECO:0007669"/>
    <property type="project" value="UniProtKB-KW"/>
</dbReference>
<dbReference type="GeneTree" id="ENSGT00940000166027"/>
<evidence type="ECO:0000256" key="17">
    <source>
        <dbReference type="ARBA" id="ARBA00050905"/>
    </source>
</evidence>
<dbReference type="GO" id="GO:0000139">
    <property type="term" value="C:Golgi membrane"/>
    <property type="evidence" value="ECO:0007669"/>
    <property type="project" value="UniProtKB-SubCell"/>
</dbReference>
<dbReference type="GO" id="GO:0004653">
    <property type="term" value="F:polypeptide N-acetylgalactosaminyltransferase activity"/>
    <property type="evidence" value="ECO:0000318"/>
    <property type="project" value="GO_Central"/>
</dbReference>
<dbReference type="EMBL" id="EAAA01001515">
    <property type="status" value="NOT_ANNOTATED_CDS"/>
    <property type="molecule type" value="Genomic_DNA"/>
</dbReference>
<dbReference type="CDD" id="cd02510">
    <property type="entry name" value="pp-GalNAc-T"/>
    <property type="match status" value="1"/>
</dbReference>
<evidence type="ECO:0000256" key="20">
    <source>
        <dbReference type="RuleBase" id="RU361242"/>
    </source>
</evidence>
<keyword evidence="8" id="KW-0479">Metal-binding</keyword>
<keyword evidence="23" id="KW-1185">Reference proteome</keyword>
<comment type="catalytic activity">
    <reaction evidence="17">
        <text>L-threonyl-[protein] + UDP-N-acetyl-alpha-D-galactosamine = a 3-O-[N-acetyl-alpha-D-galactosaminyl]-L-threonyl-[protein] + UDP + H(+)</text>
        <dbReference type="Rhea" id="RHEA:52424"/>
        <dbReference type="Rhea" id="RHEA-COMP:11060"/>
        <dbReference type="Rhea" id="RHEA-COMP:11689"/>
        <dbReference type="ChEBI" id="CHEBI:15378"/>
        <dbReference type="ChEBI" id="CHEBI:30013"/>
        <dbReference type="ChEBI" id="CHEBI:58223"/>
        <dbReference type="ChEBI" id="CHEBI:67138"/>
        <dbReference type="ChEBI" id="CHEBI:87075"/>
        <dbReference type="EC" id="2.4.1.41"/>
    </reaction>
</comment>
<dbReference type="OMA" id="RCKYVPF"/>
<dbReference type="Gene3D" id="3.90.550.10">
    <property type="entry name" value="Spore Coat Polysaccharide Biosynthesis Protein SpsA, Chain A"/>
    <property type="match status" value="1"/>
</dbReference>
<evidence type="ECO:0000259" key="21">
    <source>
        <dbReference type="SMART" id="SM00458"/>
    </source>
</evidence>
<evidence type="ECO:0000256" key="13">
    <source>
        <dbReference type="ARBA" id="ARBA00023136"/>
    </source>
</evidence>
<dbReference type="UniPathway" id="UPA00378"/>
<dbReference type="SMART" id="SM00458">
    <property type="entry name" value="RICIN"/>
    <property type="match status" value="1"/>
</dbReference>